<keyword evidence="10" id="KW-0472">Membrane</keyword>
<reference evidence="13" key="1">
    <citation type="submission" date="2023-04" db="EMBL/GenBank/DDBJ databases">
        <authorList>
            <person name="Vijverberg K."/>
            <person name="Xiong W."/>
            <person name="Schranz E."/>
        </authorList>
    </citation>
    <scope>NUCLEOTIDE SEQUENCE</scope>
</reference>
<evidence type="ECO:0000313" key="13">
    <source>
        <dbReference type="EMBL" id="CAI9278165.1"/>
    </source>
</evidence>
<feature type="domain" description="Bifunctional inhibitor/plant lipid transfer protein/seed storage helical" evidence="12">
    <location>
        <begin position="26"/>
        <end position="116"/>
    </location>
</feature>
<dbReference type="PANTHER" id="PTHR33044">
    <property type="entry name" value="BIFUNCTIONAL INHIBITOR/LIPID-TRANSFER PROTEIN/SEED STORAGE 2S ALBUMIN SUPERFAMILY PROTEIN-RELATED"/>
    <property type="match status" value="1"/>
</dbReference>
<comment type="subcellular location">
    <subcellularLocation>
        <location evidence="1">Cell membrane</location>
        <topology evidence="1">Lipid-anchor</topology>
        <topology evidence="1">GPI-anchor</topology>
    </subcellularLocation>
</comment>
<feature type="transmembrane region" description="Helical" evidence="10">
    <location>
        <begin position="164"/>
        <end position="182"/>
    </location>
</feature>
<dbReference type="Pfam" id="PF14368">
    <property type="entry name" value="LTP_2"/>
    <property type="match status" value="1"/>
</dbReference>
<feature type="signal peptide" evidence="11">
    <location>
        <begin position="1"/>
        <end position="22"/>
    </location>
</feature>
<evidence type="ECO:0000256" key="2">
    <source>
        <dbReference type="ARBA" id="ARBA00009748"/>
    </source>
</evidence>
<gene>
    <name evidence="13" type="ORF">LSALG_LOCUS18049</name>
</gene>
<keyword evidence="7" id="KW-0325">Glycoprotein</keyword>
<dbReference type="Proteomes" id="UP001177003">
    <property type="component" value="Chromosome 4"/>
</dbReference>
<dbReference type="InterPro" id="IPR043325">
    <property type="entry name" value="LTSS"/>
</dbReference>
<accession>A0AA35YQ38</accession>
<sequence length="183" mass="19232">MAMRNYCLSLFTVVCIVICGSGIGGSAQSLADQCASKLPEVMTCVAFASGKESTPQKKCCDSVTEMKESNPACLCFLIQQIHNGTNPALKSMNIQEARLLQLPSACKIAGASISDCPKLLKLPPNSPDAAIFSNVTTTPTTSPTAGGTTSSTSTSPSHGFKYEAPMFLGSAIVSLLMFYVNLY</sequence>
<evidence type="ECO:0000259" key="12">
    <source>
        <dbReference type="Pfam" id="PF14368"/>
    </source>
</evidence>
<keyword evidence="4" id="KW-0336">GPI-anchor</keyword>
<evidence type="ECO:0000256" key="4">
    <source>
        <dbReference type="ARBA" id="ARBA00022622"/>
    </source>
</evidence>
<keyword evidence="10" id="KW-0812">Transmembrane</keyword>
<dbReference type="GO" id="GO:0005886">
    <property type="term" value="C:plasma membrane"/>
    <property type="evidence" value="ECO:0007669"/>
    <property type="project" value="UniProtKB-SubCell"/>
</dbReference>
<evidence type="ECO:0000256" key="5">
    <source>
        <dbReference type="ARBA" id="ARBA00022729"/>
    </source>
</evidence>
<evidence type="ECO:0000256" key="11">
    <source>
        <dbReference type="SAM" id="SignalP"/>
    </source>
</evidence>
<feature type="compositionally biased region" description="Low complexity" evidence="9">
    <location>
        <begin position="136"/>
        <end position="157"/>
    </location>
</feature>
<dbReference type="EMBL" id="OX465080">
    <property type="protein sequence ID" value="CAI9278165.1"/>
    <property type="molecule type" value="Genomic_DNA"/>
</dbReference>
<keyword evidence="6" id="KW-1015">Disulfide bond</keyword>
<dbReference type="CDD" id="cd00010">
    <property type="entry name" value="AAI_LTSS"/>
    <property type="match status" value="1"/>
</dbReference>
<dbReference type="Gene3D" id="1.10.110.10">
    <property type="entry name" value="Plant lipid-transfer and hydrophobic proteins"/>
    <property type="match status" value="1"/>
</dbReference>
<evidence type="ECO:0000256" key="8">
    <source>
        <dbReference type="ARBA" id="ARBA00023288"/>
    </source>
</evidence>
<comment type="similarity">
    <text evidence="2">Belongs to the plant LTP family.</text>
</comment>
<keyword evidence="10" id="KW-1133">Transmembrane helix</keyword>
<name>A0AA35YQ38_LACSI</name>
<keyword evidence="8" id="KW-0449">Lipoprotein</keyword>
<evidence type="ECO:0000256" key="1">
    <source>
        <dbReference type="ARBA" id="ARBA00004609"/>
    </source>
</evidence>
<protein>
    <recommendedName>
        <fullName evidence="12">Bifunctional inhibitor/plant lipid transfer protein/seed storage helical domain-containing protein</fullName>
    </recommendedName>
</protein>
<dbReference type="SUPFAM" id="SSF47699">
    <property type="entry name" value="Bifunctional inhibitor/lipid-transfer protein/seed storage 2S albumin"/>
    <property type="match status" value="1"/>
</dbReference>
<evidence type="ECO:0000256" key="6">
    <source>
        <dbReference type="ARBA" id="ARBA00023157"/>
    </source>
</evidence>
<proteinExistence type="inferred from homology"/>
<evidence type="ECO:0000313" key="14">
    <source>
        <dbReference type="Proteomes" id="UP001177003"/>
    </source>
</evidence>
<keyword evidence="5 11" id="KW-0732">Signal</keyword>
<evidence type="ECO:0000256" key="7">
    <source>
        <dbReference type="ARBA" id="ARBA00023180"/>
    </source>
</evidence>
<feature type="region of interest" description="Disordered" evidence="9">
    <location>
        <begin position="131"/>
        <end position="157"/>
    </location>
</feature>
<dbReference type="InterPro" id="IPR036312">
    <property type="entry name" value="Bifun_inhib/LTP/seed_sf"/>
</dbReference>
<keyword evidence="3" id="KW-1003">Cell membrane</keyword>
<dbReference type="AlphaFoldDB" id="A0AA35YQ38"/>
<evidence type="ECO:0000256" key="9">
    <source>
        <dbReference type="SAM" id="MobiDB-lite"/>
    </source>
</evidence>
<dbReference type="GO" id="GO:0098552">
    <property type="term" value="C:side of membrane"/>
    <property type="evidence" value="ECO:0007669"/>
    <property type="project" value="UniProtKB-KW"/>
</dbReference>
<organism evidence="13 14">
    <name type="scientific">Lactuca saligna</name>
    <name type="common">Willowleaf lettuce</name>
    <dbReference type="NCBI Taxonomy" id="75948"/>
    <lineage>
        <taxon>Eukaryota</taxon>
        <taxon>Viridiplantae</taxon>
        <taxon>Streptophyta</taxon>
        <taxon>Embryophyta</taxon>
        <taxon>Tracheophyta</taxon>
        <taxon>Spermatophyta</taxon>
        <taxon>Magnoliopsida</taxon>
        <taxon>eudicotyledons</taxon>
        <taxon>Gunneridae</taxon>
        <taxon>Pentapetalae</taxon>
        <taxon>asterids</taxon>
        <taxon>campanulids</taxon>
        <taxon>Asterales</taxon>
        <taxon>Asteraceae</taxon>
        <taxon>Cichorioideae</taxon>
        <taxon>Cichorieae</taxon>
        <taxon>Lactucinae</taxon>
        <taxon>Lactuca</taxon>
    </lineage>
</organism>
<dbReference type="InterPro" id="IPR016140">
    <property type="entry name" value="Bifunc_inhib/LTP/seed_store"/>
</dbReference>
<evidence type="ECO:0000256" key="3">
    <source>
        <dbReference type="ARBA" id="ARBA00022475"/>
    </source>
</evidence>
<feature type="chain" id="PRO_5041434995" description="Bifunctional inhibitor/plant lipid transfer protein/seed storage helical domain-containing protein" evidence="11">
    <location>
        <begin position="23"/>
        <end position="183"/>
    </location>
</feature>
<evidence type="ECO:0000256" key="10">
    <source>
        <dbReference type="SAM" id="Phobius"/>
    </source>
</evidence>
<keyword evidence="14" id="KW-1185">Reference proteome</keyword>